<dbReference type="Pfam" id="PF03169">
    <property type="entry name" value="OPT"/>
    <property type="match status" value="2"/>
</dbReference>
<evidence type="ECO:0000313" key="7">
    <source>
        <dbReference type="EMBL" id="KAK7838109.1"/>
    </source>
</evidence>
<evidence type="ECO:0000256" key="5">
    <source>
        <dbReference type="ARBA" id="ARBA00023136"/>
    </source>
</evidence>
<evidence type="ECO:0000256" key="6">
    <source>
        <dbReference type="SAM" id="Phobius"/>
    </source>
</evidence>
<evidence type="ECO:0000256" key="1">
    <source>
        <dbReference type="ARBA" id="ARBA00004141"/>
    </source>
</evidence>
<gene>
    <name evidence="7" type="primary">OPT1_10</name>
    <name evidence="7" type="ORF">CFP56_020251</name>
</gene>
<evidence type="ECO:0000256" key="4">
    <source>
        <dbReference type="ARBA" id="ARBA00022989"/>
    </source>
</evidence>
<dbReference type="Gene3D" id="3.40.30.10">
    <property type="entry name" value="Glutaredoxin"/>
    <property type="match status" value="2"/>
</dbReference>
<dbReference type="InterPro" id="IPR009737">
    <property type="entry name" value="Aim32/Apd1-like"/>
</dbReference>
<keyword evidence="4 6" id="KW-1133">Transmembrane helix</keyword>
<keyword evidence="5 6" id="KW-0472">Membrane</keyword>
<dbReference type="CDD" id="cd03062">
    <property type="entry name" value="TRX_Fd_Sucrase"/>
    <property type="match status" value="2"/>
</dbReference>
<keyword evidence="8" id="KW-1185">Reference proteome</keyword>
<dbReference type="Proteomes" id="UP000237347">
    <property type="component" value="Unassembled WGS sequence"/>
</dbReference>
<comment type="caution">
    <text evidence="7">The sequence shown here is derived from an EMBL/GenBank/DDBJ whole genome shotgun (WGS) entry which is preliminary data.</text>
</comment>
<feature type="transmembrane region" description="Helical" evidence="6">
    <location>
        <begin position="493"/>
        <end position="510"/>
    </location>
</feature>
<keyword evidence="3 6" id="KW-0812">Transmembrane</keyword>
<dbReference type="Pfam" id="PF06999">
    <property type="entry name" value="Suc_Fer-like"/>
    <property type="match status" value="2"/>
</dbReference>
<dbReference type="AlphaFoldDB" id="A0AAW0KI90"/>
<accession>A0AAW0KI90</accession>
<protein>
    <submittedName>
        <fullName evidence="7">Oligopeptide transporter 1</fullName>
    </submittedName>
</protein>
<dbReference type="EMBL" id="PKMF04000313">
    <property type="protein sequence ID" value="KAK7838109.1"/>
    <property type="molecule type" value="Genomic_DNA"/>
</dbReference>
<dbReference type="GO" id="GO:0016020">
    <property type="term" value="C:membrane"/>
    <property type="evidence" value="ECO:0007669"/>
    <property type="project" value="UniProtKB-SubCell"/>
</dbReference>
<dbReference type="SUPFAM" id="SSF52833">
    <property type="entry name" value="Thioredoxin-like"/>
    <property type="match status" value="2"/>
</dbReference>
<dbReference type="InterPro" id="IPR004813">
    <property type="entry name" value="OPT"/>
</dbReference>
<feature type="transmembrane region" description="Helical" evidence="6">
    <location>
        <begin position="420"/>
        <end position="442"/>
    </location>
</feature>
<name>A0AAW0KI90_QUESU</name>
<reference evidence="7 8" key="1">
    <citation type="journal article" date="2018" name="Sci. Data">
        <title>The draft genome sequence of cork oak.</title>
        <authorList>
            <person name="Ramos A.M."/>
            <person name="Usie A."/>
            <person name="Barbosa P."/>
            <person name="Barros P.M."/>
            <person name="Capote T."/>
            <person name="Chaves I."/>
            <person name="Simoes F."/>
            <person name="Abreu I."/>
            <person name="Carrasquinho I."/>
            <person name="Faro C."/>
            <person name="Guimaraes J.B."/>
            <person name="Mendonca D."/>
            <person name="Nobrega F."/>
            <person name="Rodrigues L."/>
            <person name="Saibo N.J.M."/>
            <person name="Varela M.C."/>
            <person name="Egas C."/>
            <person name="Matos J."/>
            <person name="Miguel C.M."/>
            <person name="Oliveira M.M."/>
            <person name="Ricardo C.P."/>
            <person name="Goncalves S."/>
        </authorList>
    </citation>
    <scope>NUCLEOTIDE SEQUENCE [LARGE SCALE GENOMIC DNA]</scope>
    <source>
        <strain evidence="8">cv. HL8</strain>
    </source>
</reference>
<dbReference type="NCBIfam" id="TIGR00728">
    <property type="entry name" value="OPT_sfam"/>
    <property type="match status" value="1"/>
</dbReference>
<proteinExistence type="predicted"/>
<comment type="subcellular location">
    <subcellularLocation>
        <location evidence="1">Membrane</location>
        <topology evidence="1">Multi-pass membrane protein</topology>
    </subcellularLocation>
</comment>
<dbReference type="GO" id="GO:0035673">
    <property type="term" value="F:oligopeptide transmembrane transporter activity"/>
    <property type="evidence" value="ECO:0007669"/>
    <property type="project" value="InterPro"/>
</dbReference>
<organism evidence="7 8">
    <name type="scientific">Quercus suber</name>
    <name type="common">Cork oak</name>
    <dbReference type="NCBI Taxonomy" id="58331"/>
    <lineage>
        <taxon>Eukaryota</taxon>
        <taxon>Viridiplantae</taxon>
        <taxon>Streptophyta</taxon>
        <taxon>Embryophyta</taxon>
        <taxon>Tracheophyta</taxon>
        <taxon>Spermatophyta</taxon>
        <taxon>Magnoliopsida</taxon>
        <taxon>eudicotyledons</taxon>
        <taxon>Gunneridae</taxon>
        <taxon>Pentapetalae</taxon>
        <taxon>rosids</taxon>
        <taxon>fabids</taxon>
        <taxon>Fagales</taxon>
        <taxon>Fagaceae</taxon>
        <taxon>Quercus</taxon>
    </lineage>
</organism>
<feature type="transmembrane region" description="Helical" evidence="6">
    <location>
        <begin position="857"/>
        <end position="877"/>
    </location>
</feature>
<evidence type="ECO:0000256" key="2">
    <source>
        <dbReference type="ARBA" id="ARBA00022448"/>
    </source>
</evidence>
<dbReference type="PANTHER" id="PTHR31902:SF14">
    <property type="entry name" value="ACTIN PATCHES DISTAL PROTEIN 1"/>
    <property type="match status" value="1"/>
</dbReference>
<feature type="transmembrane region" description="Helical" evidence="6">
    <location>
        <begin position="282"/>
        <end position="309"/>
    </location>
</feature>
<evidence type="ECO:0000313" key="8">
    <source>
        <dbReference type="Proteomes" id="UP000237347"/>
    </source>
</evidence>
<dbReference type="PANTHER" id="PTHR31902">
    <property type="entry name" value="ACTIN PATCHES DISTAL PROTEIN 1"/>
    <property type="match status" value="1"/>
</dbReference>
<dbReference type="InterPro" id="IPR036249">
    <property type="entry name" value="Thioredoxin-like_sf"/>
</dbReference>
<keyword evidence="2" id="KW-0813">Transport</keyword>
<feature type="transmembrane region" description="Helical" evidence="6">
    <location>
        <begin position="336"/>
        <end position="360"/>
    </location>
</feature>
<feature type="transmembrane region" description="Helical" evidence="6">
    <location>
        <begin position="252"/>
        <end position="276"/>
    </location>
</feature>
<evidence type="ECO:0000256" key="3">
    <source>
        <dbReference type="ARBA" id="ARBA00022692"/>
    </source>
</evidence>
<dbReference type="FunFam" id="3.40.30.10:FF:000213">
    <property type="entry name" value="APD1p protein"/>
    <property type="match status" value="1"/>
</dbReference>
<sequence>MISAMAWFLRLRKGARSGMLSGPWSRDRRCGVCGLALISRFKEEIELHGLQSTVSVSPCSHLGGHKYAGNVIVFGSKINGEVTGHWYGYVTPEDVQVLLEQHILKGEIVDWLWSYLTDPNSLISSASRSFQNEGLLSGGADTALSDAEFGLSRLDFRTSQLAGSVEFYQRHVFLCHKNPKVWPPRIEASEFDRVPRLLSAAVMAKKADMNKEDSVTAQQFGGGISGLGLVSFGLDWSTVAGFLGTPLATPGFAIINILVGFMLFVYVIIPIAYWTYDSYSKLYLSVFFAISYGLSFATLTATITHVALFNGKQQVQQNITIRMCIQGFDKQLQLPWWGLLMASGIALLFTLPIGTIQATINAQPGLNVITELVIGYIYPGKPLANVTFKTYGYISMLQAISFVNGFKLGHYIKIPPRSTFVVQAIGTIVASSTYFATAWWLLTNIKDICDTSLLPEGSPWTCPGDDVFYNASIIWGVIGPLRMFTKYGVYKEMNWFFLLGFLAPIPSWFLSRKYPNIKWLRLIHMPIIIGATASMPPARAGCSQGNGNSYCCQNPGFPEKLENLDANVGATKTRLTICEGHDGTETSNGDVLIFPDMIRYRRLTHFDVDTFVEEVLVKDGEWLPGTPERLKGSYVFVCSHGSRDRRCGVCGPALVSKFKEEIESRGLQSKISVSPCSHIGGHQYAGNVIIFGSKINGEVTGHWYGYVTPEDVPVLLEQHILKGEIVNGLWRGQMGLSEEEQNKSYELRQNLNGETNVGNKTEELTQTHKSEMHTAACQSQPEEMGCCQENGNSYCCQYPAFPEKLETQDVNVGTAKVISDKKSSKKLNSRINSIKGGSARKVCAMPTWFDSWEREDMYAALAVVCAAASVAIAYSCYKQL</sequence>